<keyword evidence="3" id="KW-1185">Reference proteome</keyword>
<keyword evidence="1" id="KW-0472">Membrane</keyword>
<keyword evidence="1" id="KW-0812">Transmembrane</keyword>
<organism evidence="2 3">
    <name type="scientific">Stackebrandtia endophytica</name>
    <dbReference type="NCBI Taxonomy" id="1496996"/>
    <lineage>
        <taxon>Bacteria</taxon>
        <taxon>Bacillati</taxon>
        <taxon>Actinomycetota</taxon>
        <taxon>Actinomycetes</taxon>
        <taxon>Glycomycetales</taxon>
        <taxon>Glycomycetaceae</taxon>
        <taxon>Stackebrandtia</taxon>
    </lineage>
</organism>
<feature type="transmembrane region" description="Helical" evidence="1">
    <location>
        <begin position="21"/>
        <end position="38"/>
    </location>
</feature>
<gene>
    <name evidence="2" type="ORF">FB566_4314</name>
</gene>
<evidence type="ECO:0000313" key="3">
    <source>
        <dbReference type="Proteomes" id="UP000317043"/>
    </source>
</evidence>
<name>A0A543B1M2_9ACTN</name>
<dbReference type="AlphaFoldDB" id="A0A543B1M2"/>
<dbReference type="InterPro" id="IPR024341">
    <property type="entry name" value="DUF2631"/>
</dbReference>
<reference evidence="2 3" key="1">
    <citation type="submission" date="2019-06" db="EMBL/GenBank/DDBJ databases">
        <title>Sequencing the genomes of 1000 actinobacteria strains.</title>
        <authorList>
            <person name="Klenk H.-P."/>
        </authorList>
    </citation>
    <scope>NUCLEOTIDE SEQUENCE [LARGE SCALE GENOMIC DNA]</scope>
    <source>
        <strain evidence="2 3">DSM 45928</strain>
    </source>
</reference>
<comment type="caution">
    <text evidence="2">The sequence shown here is derived from an EMBL/GenBank/DDBJ whole genome shotgun (WGS) entry which is preliminary data.</text>
</comment>
<dbReference type="Pfam" id="PF10939">
    <property type="entry name" value="DUF2631"/>
    <property type="match status" value="1"/>
</dbReference>
<dbReference type="EMBL" id="VFOW01000001">
    <property type="protein sequence ID" value="TQL78722.1"/>
    <property type="molecule type" value="Genomic_DNA"/>
</dbReference>
<dbReference type="OrthoDB" id="3401220at2"/>
<sequence length="74" mass="8152">MAGHDEPVTSPDQRKPTNRKLTYTVGIAAIVTMVAYLYGNHEGRVESLWLGGFAIVIALALITDWVLVRNGLRD</sequence>
<evidence type="ECO:0000313" key="2">
    <source>
        <dbReference type="EMBL" id="TQL78722.1"/>
    </source>
</evidence>
<keyword evidence="1" id="KW-1133">Transmembrane helix</keyword>
<dbReference type="Proteomes" id="UP000317043">
    <property type="component" value="Unassembled WGS sequence"/>
</dbReference>
<evidence type="ECO:0000256" key="1">
    <source>
        <dbReference type="SAM" id="Phobius"/>
    </source>
</evidence>
<accession>A0A543B1M2</accession>
<feature type="transmembrane region" description="Helical" evidence="1">
    <location>
        <begin position="50"/>
        <end position="68"/>
    </location>
</feature>
<proteinExistence type="predicted"/>
<protein>
    <submittedName>
        <fullName evidence="2">Uncharacterized protein DUF2631</fullName>
    </submittedName>
</protein>
<dbReference type="InParanoid" id="A0A543B1M2"/>